<evidence type="ECO:0000256" key="5">
    <source>
        <dbReference type="ARBA" id="ARBA00022475"/>
    </source>
</evidence>
<evidence type="ECO:0000313" key="13">
    <source>
        <dbReference type="EMBL" id="OLY44565.1"/>
    </source>
</evidence>
<comment type="function">
    <text evidence="1">Could be a virulence factor.</text>
</comment>
<feature type="transmembrane region" description="Helical" evidence="11">
    <location>
        <begin position="12"/>
        <end position="31"/>
    </location>
</feature>
<dbReference type="GO" id="GO:0032049">
    <property type="term" value="P:cardiolipin biosynthetic process"/>
    <property type="evidence" value="ECO:0007669"/>
    <property type="project" value="UniProtKB-ARBA"/>
</dbReference>
<dbReference type="GO" id="GO:0005886">
    <property type="term" value="C:plasma membrane"/>
    <property type="evidence" value="ECO:0007669"/>
    <property type="project" value="UniProtKB-SubCell"/>
</dbReference>
<dbReference type="InterPro" id="IPR025202">
    <property type="entry name" value="PLD-like_dom"/>
</dbReference>
<sequence>MDVFIENYWPHILAVLSFFLGLGAAIHATMTKQEVRTAIGWVGVIMLSPIIGALIYGIFGINRMHDNVVYKRHRHAGGKGRARAENYDCSDSYILERFGRLALPMKKLGDNVSLGRMTHGNHLTVLDNGDEAYSAMLKAIGTAKRSLILECYIFDRDSMGELFVAALADAVRRGVEVRVLIDAVGARYSIPSIVRDLRRENVPVAVFNGNIIIGLRLPYANLRTHRKILVVDGSVAFTGGMNIRAGFSQTFSGEKTADDTHFRVEGPAVADIFSVAANDWAFAKGENLDTKIWSIPAIRDNSDEGVCIRVVPTGPDRLIETNQHMLIGAFSLAERHIRIMTPYLLPDRELISALVTAARRGVEVDIVVPGNNNLKLVDCAMRAQFDQLLRDGCRIWRAEGPFNHSKLMEIDDRWSYIGSSNLDSRSLRLNFEIDMEIFDESLACYLSQKISHERENAHEVRMEDLLKRPFLSRLIDKMIWLGSPYL</sequence>
<name>A0A1R0FC75_9HYPH</name>
<evidence type="ECO:0000256" key="6">
    <source>
        <dbReference type="ARBA" id="ARBA00022525"/>
    </source>
</evidence>
<feature type="domain" description="PLD phosphodiesterase" evidence="12">
    <location>
        <begin position="220"/>
        <end position="247"/>
    </location>
</feature>
<evidence type="ECO:0000256" key="8">
    <source>
        <dbReference type="ARBA" id="ARBA00022989"/>
    </source>
</evidence>
<evidence type="ECO:0000313" key="14">
    <source>
        <dbReference type="Proteomes" id="UP000187344"/>
    </source>
</evidence>
<dbReference type="Pfam" id="PF13396">
    <property type="entry name" value="PLDc_N"/>
    <property type="match status" value="1"/>
</dbReference>
<dbReference type="EMBL" id="LXYT01000001">
    <property type="protein sequence ID" value="OLY44565.1"/>
    <property type="molecule type" value="Genomic_DNA"/>
</dbReference>
<organism evidence="13 14">
    <name type="scientific">Bartonella apis</name>
    <dbReference type="NCBI Taxonomy" id="1686310"/>
    <lineage>
        <taxon>Bacteria</taxon>
        <taxon>Pseudomonadati</taxon>
        <taxon>Pseudomonadota</taxon>
        <taxon>Alphaproteobacteria</taxon>
        <taxon>Hyphomicrobiales</taxon>
        <taxon>Bartonellaceae</taxon>
        <taxon>Bartonella</taxon>
    </lineage>
</organism>
<keyword evidence="5" id="KW-1003">Cell membrane</keyword>
<dbReference type="OrthoDB" id="9762009at2"/>
<evidence type="ECO:0000256" key="1">
    <source>
        <dbReference type="ARBA" id="ARBA00003145"/>
    </source>
</evidence>
<dbReference type="SUPFAM" id="SSF56024">
    <property type="entry name" value="Phospholipase D/nuclease"/>
    <property type="match status" value="2"/>
</dbReference>
<evidence type="ECO:0000256" key="4">
    <source>
        <dbReference type="ARBA" id="ARBA00018392"/>
    </source>
</evidence>
<dbReference type="SMART" id="SM00155">
    <property type="entry name" value="PLDc"/>
    <property type="match status" value="2"/>
</dbReference>
<keyword evidence="8 11" id="KW-1133">Transmembrane helix</keyword>
<feature type="domain" description="PLD phosphodiesterase" evidence="12">
    <location>
        <begin position="399"/>
        <end position="426"/>
    </location>
</feature>
<feature type="transmembrane region" description="Helical" evidence="11">
    <location>
        <begin position="38"/>
        <end position="59"/>
    </location>
</feature>
<dbReference type="GO" id="GO:0008808">
    <property type="term" value="F:cardiolipin synthase activity"/>
    <property type="evidence" value="ECO:0007669"/>
    <property type="project" value="TreeGrafter"/>
</dbReference>
<dbReference type="PROSITE" id="PS50035">
    <property type="entry name" value="PLD"/>
    <property type="match status" value="2"/>
</dbReference>
<dbReference type="Pfam" id="PF13091">
    <property type="entry name" value="PLDc_2"/>
    <property type="match status" value="2"/>
</dbReference>
<keyword evidence="14" id="KW-1185">Reference proteome</keyword>
<evidence type="ECO:0000259" key="12">
    <source>
        <dbReference type="PROSITE" id="PS50035"/>
    </source>
</evidence>
<dbReference type="Gene3D" id="3.30.870.10">
    <property type="entry name" value="Endonuclease Chain A"/>
    <property type="match status" value="2"/>
</dbReference>
<comment type="caution">
    <text evidence="13">The sequence shown here is derived from an EMBL/GenBank/DDBJ whole genome shotgun (WGS) entry which is preliminary data.</text>
</comment>
<evidence type="ECO:0000256" key="10">
    <source>
        <dbReference type="ARBA" id="ARBA00029594"/>
    </source>
</evidence>
<keyword evidence="6" id="KW-0964">Secreted</keyword>
<dbReference type="PANTHER" id="PTHR21248:SF22">
    <property type="entry name" value="PHOSPHOLIPASE D"/>
    <property type="match status" value="1"/>
</dbReference>
<gene>
    <name evidence="13" type="ORF">PEB0149_020350</name>
</gene>
<proteinExistence type="predicted"/>
<keyword evidence="13" id="KW-0808">Transferase</keyword>
<dbReference type="AlphaFoldDB" id="A0A1R0FC75"/>
<dbReference type="CDD" id="cd09157">
    <property type="entry name" value="PLDc_CLS_unchar2_1"/>
    <property type="match status" value="1"/>
</dbReference>
<keyword evidence="9 11" id="KW-0472">Membrane</keyword>
<dbReference type="Proteomes" id="UP000187344">
    <property type="component" value="Unassembled WGS sequence"/>
</dbReference>
<evidence type="ECO:0000256" key="11">
    <source>
        <dbReference type="SAM" id="Phobius"/>
    </source>
</evidence>
<dbReference type="RefSeq" id="WP_075869681.1">
    <property type="nucleotide sequence ID" value="NZ_CALYQA010000005.1"/>
</dbReference>
<evidence type="ECO:0000256" key="7">
    <source>
        <dbReference type="ARBA" id="ARBA00022692"/>
    </source>
</evidence>
<dbReference type="InterPro" id="IPR001736">
    <property type="entry name" value="PLipase_D/transphosphatidylase"/>
</dbReference>
<dbReference type="PANTHER" id="PTHR21248">
    <property type="entry name" value="CARDIOLIPIN SYNTHASE"/>
    <property type="match status" value="1"/>
</dbReference>
<evidence type="ECO:0000256" key="2">
    <source>
        <dbReference type="ARBA" id="ARBA00004613"/>
    </source>
</evidence>
<comment type="subcellular location">
    <subcellularLocation>
        <location evidence="3">Cell membrane</location>
        <topology evidence="3">Multi-pass membrane protein</topology>
    </subcellularLocation>
    <subcellularLocation>
        <location evidence="2">Secreted</location>
    </subcellularLocation>
</comment>
<dbReference type="GO" id="GO:0005576">
    <property type="term" value="C:extracellular region"/>
    <property type="evidence" value="ECO:0007669"/>
    <property type="project" value="UniProtKB-SubCell"/>
</dbReference>
<evidence type="ECO:0000256" key="9">
    <source>
        <dbReference type="ARBA" id="ARBA00023136"/>
    </source>
</evidence>
<evidence type="ECO:0000256" key="3">
    <source>
        <dbReference type="ARBA" id="ARBA00004651"/>
    </source>
</evidence>
<dbReference type="InterPro" id="IPR027379">
    <property type="entry name" value="CLS_N"/>
</dbReference>
<accession>A0A1R0FC75</accession>
<keyword evidence="7 11" id="KW-0812">Transmembrane</keyword>
<reference evidence="13 14" key="1">
    <citation type="submission" date="2016-12" db="EMBL/GenBank/DDBJ databases">
        <title>Comparative genomics of Bartonella apis.</title>
        <authorList>
            <person name="Engel P."/>
        </authorList>
    </citation>
    <scope>NUCLEOTIDE SEQUENCE [LARGE SCALE GENOMIC DNA]</scope>
    <source>
        <strain evidence="13 14">PEB0149</strain>
    </source>
</reference>
<protein>
    <recommendedName>
        <fullName evidence="4">Phospholipase D</fullName>
    </recommendedName>
    <alternativeName>
        <fullName evidence="10">Choline phosphatase</fullName>
    </alternativeName>
</protein>